<dbReference type="KEGG" id="meso:BSQ44_17335"/>
<dbReference type="Proteomes" id="UP000182840">
    <property type="component" value="Chromosome"/>
</dbReference>
<name>A0A1L3SU94_9HYPH</name>
<dbReference type="InterPro" id="IPR000387">
    <property type="entry name" value="Tyr_Pase_dom"/>
</dbReference>
<evidence type="ECO:0000313" key="3">
    <source>
        <dbReference type="Proteomes" id="UP000182840"/>
    </source>
</evidence>
<feature type="domain" description="Tyrosine specific protein phosphatases" evidence="1">
    <location>
        <begin position="74"/>
        <end position="136"/>
    </location>
</feature>
<dbReference type="OrthoDB" id="437665at2"/>
<dbReference type="InterPro" id="IPR000242">
    <property type="entry name" value="PTP_cat"/>
</dbReference>
<organism evidence="2 3">
    <name type="scientific">Aquibium oceanicum</name>
    <dbReference type="NCBI Taxonomy" id="1670800"/>
    <lineage>
        <taxon>Bacteria</taxon>
        <taxon>Pseudomonadati</taxon>
        <taxon>Pseudomonadota</taxon>
        <taxon>Alphaproteobacteria</taxon>
        <taxon>Hyphomicrobiales</taxon>
        <taxon>Phyllobacteriaceae</taxon>
        <taxon>Aquibium</taxon>
    </lineage>
</organism>
<keyword evidence="3" id="KW-1185">Reference proteome</keyword>
<dbReference type="EMBL" id="CP018171">
    <property type="protein sequence ID" value="APH72931.1"/>
    <property type="molecule type" value="Genomic_DNA"/>
</dbReference>
<dbReference type="SUPFAM" id="SSF52799">
    <property type="entry name" value="(Phosphotyrosine protein) phosphatases II"/>
    <property type="match status" value="1"/>
</dbReference>
<dbReference type="AlphaFoldDB" id="A0A1L3SU94"/>
<dbReference type="PROSITE" id="PS00383">
    <property type="entry name" value="TYR_PHOSPHATASE_1"/>
    <property type="match status" value="1"/>
</dbReference>
<gene>
    <name evidence="2" type="ORF">BSQ44_17335</name>
</gene>
<dbReference type="GO" id="GO:0004725">
    <property type="term" value="F:protein tyrosine phosphatase activity"/>
    <property type="evidence" value="ECO:0007669"/>
    <property type="project" value="InterPro"/>
</dbReference>
<reference evidence="3" key="1">
    <citation type="submission" date="2016-11" db="EMBL/GenBank/DDBJ databases">
        <title>Mesorhizobium oceanicum sp. nov., isolated from deep seawater in South China Sea.</title>
        <authorList>
            <person name="Fu G.-Y."/>
        </authorList>
    </citation>
    <scope>NUCLEOTIDE SEQUENCE [LARGE SCALE GENOMIC DNA]</scope>
    <source>
        <strain evidence="3">B7</strain>
    </source>
</reference>
<proteinExistence type="predicted"/>
<dbReference type="Pfam" id="PF00102">
    <property type="entry name" value="Y_phosphatase"/>
    <property type="match status" value="1"/>
</dbReference>
<evidence type="ECO:0000313" key="2">
    <source>
        <dbReference type="EMBL" id="APH72931.1"/>
    </source>
</evidence>
<sequence>MKDLSISLLTICGLDEIEQHGSRGVTHVLSILDPDWPEPEGFRAYDRHHRTTLHFHDIIQPAPGRILPQPAHVEAVLEFGDKLAGEASADEGHLLVHCHMGVSRSTAAMATLLAQLHADADEDAIFSHLRDIRPQIWPNSLMIGYADDLLGRGGRMTAALRRLYAQQLERRPEYARYMSEIGRAREVDMAGAA</sequence>
<dbReference type="InterPro" id="IPR029021">
    <property type="entry name" value="Prot-tyrosine_phosphatase-like"/>
</dbReference>
<dbReference type="InterPro" id="IPR016130">
    <property type="entry name" value="Tyr_Pase_AS"/>
</dbReference>
<accession>A0A1L3SU94</accession>
<protein>
    <submittedName>
        <fullName evidence="2">Protein-tyrosine-phosphatase</fullName>
    </submittedName>
</protein>
<dbReference type="PROSITE" id="PS50056">
    <property type="entry name" value="TYR_PHOSPHATASE_2"/>
    <property type="match status" value="1"/>
</dbReference>
<dbReference type="Gene3D" id="3.90.190.10">
    <property type="entry name" value="Protein tyrosine phosphatase superfamily"/>
    <property type="match status" value="1"/>
</dbReference>
<dbReference type="STRING" id="1670800.BSQ44_17335"/>
<evidence type="ECO:0000259" key="1">
    <source>
        <dbReference type="PROSITE" id="PS50056"/>
    </source>
</evidence>
<dbReference type="RefSeq" id="WP_072606401.1">
    <property type="nucleotide sequence ID" value="NZ_CP018171.1"/>
</dbReference>